<dbReference type="SUPFAM" id="SSF143870">
    <property type="entry name" value="PF0523-like"/>
    <property type="match status" value="1"/>
</dbReference>
<dbReference type="GO" id="GO:0000408">
    <property type="term" value="C:EKC/KEOPS complex"/>
    <property type="evidence" value="ECO:0000318"/>
    <property type="project" value="GO_Central"/>
</dbReference>
<dbReference type="GO" id="GO:0002949">
    <property type="term" value="P:tRNA threonylcarbamoyladenosine modification"/>
    <property type="evidence" value="ECO:0000318"/>
    <property type="project" value="GO_Central"/>
</dbReference>
<dbReference type="OrthoDB" id="329139at2759"/>
<evidence type="ECO:0000256" key="1">
    <source>
        <dbReference type="ARBA" id="ARBA00004123"/>
    </source>
</evidence>
<organism evidence="6 7">
    <name type="scientific">Trichomonas vaginalis (strain ATCC PRA-98 / G3)</name>
    <dbReference type="NCBI Taxonomy" id="412133"/>
    <lineage>
        <taxon>Eukaryota</taxon>
        <taxon>Metamonada</taxon>
        <taxon>Parabasalia</taxon>
        <taxon>Trichomonadida</taxon>
        <taxon>Trichomonadidae</taxon>
        <taxon>Trichomonas</taxon>
    </lineage>
</organism>
<keyword evidence="7" id="KW-1185">Reference proteome</keyword>
<dbReference type="GO" id="GO:0005829">
    <property type="term" value="C:cytosol"/>
    <property type="evidence" value="ECO:0000318"/>
    <property type="project" value="GO_Central"/>
</dbReference>
<dbReference type="EMBL" id="DS113237">
    <property type="protein sequence ID" value="EAY16899.1"/>
    <property type="molecule type" value="Genomic_DNA"/>
</dbReference>
<reference evidence="6" key="1">
    <citation type="submission" date="2006-10" db="EMBL/GenBank/DDBJ databases">
        <authorList>
            <person name="Amadeo P."/>
            <person name="Zhao Q."/>
            <person name="Wortman J."/>
            <person name="Fraser-Liggett C."/>
            <person name="Carlton J."/>
        </authorList>
    </citation>
    <scope>NUCLEOTIDE SEQUENCE</scope>
    <source>
        <strain evidence="6">G3</strain>
    </source>
</reference>
<dbReference type="Proteomes" id="UP000001542">
    <property type="component" value="Unassembled WGS sequence"/>
</dbReference>
<sequence>MVEFFADKYKFKMCYFENIGDPQTINDYIKANQPPVALIDARTIISLAHVQVAILNMRTIQERDQTQSKSIYLEILRCLSPDGRLNGALKFCAIQKDTTAVIAITFEDEFPSIPGLSDPKTFDQFLANPKTDFDKIKKAFKLSDAMLATYSHEQLVITTLSVLASRLHRVKQI</sequence>
<dbReference type="PANTHER" id="PTHR15840:SF10">
    <property type="entry name" value="EKC_KEOPS COMPLEX SUBUNIT TPRKB"/>
    <property type="match status" value="1"/>
</dbReference>
<dbReference type="PANTHER" id="PTHR15840">
    <property type="entry name" value="CGI-121 FAMILY MEMBER"/>
    <property type="match status" value="1"/>
</dbReference>
<gene>
    <name evidence="6" type="ORF">TVAG_150500</name>
</gene>
<dbReference type="GO" id="GO:0005634">
    <property type="term" value="C:nucleus"/>
    <property type="evidence" value="ECO:0000318"/>
    <property type="project" value="GO_Central"/>
</dbReference>
<name>A2DRV2_TRIV3</name>
<keyword evidence="4 5" id="KW-0539">Nucleus</keyword>
<evidence type="ECO:0000313" key="6">
    <source>
        <dbReference type="EMBL" id="EAY16899.1"/>
    </source>
</evidence>
<dbReference type="KEGG" id="tva:4774911"/>
<keyword evidence="3" id="KW-0819">tRNA processing</keyword>
<dbReference type="InterPro" id="IPR013926">
    <property type="entry name" value="CGI121/TPRKB"/>
</dbReference>
<dbReference type="FunCoup" id="A2DRV2">
    <property type="interactions" value="173"/>
</dbReference>
<dbReference type="InterPro" id="IPR036504">
    <property type="entry name" value="CGI121/TPRKB_sf"/>
</dbReference>
<evidence type="ECO:0000256" key="3">
    <source>
        <dbReference type="ARBA" id="ARBA00022694"/>
    </source>
</evidence>
<comment type="similarity">
    <text evidence="2 5">Belongs to the CGI121/TPRKB family.</text>
</comment>
<evidence type="ECO:0000256" key="4">
    <source>
        <dbReference type="ARBA" id="ARBA00023242"/>
    </source>
</evidence>
<dbReference type="AlphaFoldDB" id="A2DRV2"/>
<reference evidence="6" key="2">
    <citation type="journal article" date="2007" name="Science">
        <title>Draft genome sequence of the sexually transmitted pathogen Trichomonas vaginalis.</title>
        <authorList>
            <person name="Carlton J.M."/>
            <person name="Hirt R.P."/>
            <person name="Silva J.C."/>
            <person name="Delcher A.L."/>
            <person name="Schatz M."/>
            <person name="Zhao Q."/>
            <person name="Wortman J.R."/>
            <person name="Bidwell S.L."/>
            <person name="Alsmark U.C.M."/>
            <person name="Besteiro S."/>
            <person name="Sicheritz-Ponten T."/>
            <person name="Noel C.J."/>
            <person name="Dacks J.B."/>
            <person name="Foster P.G."/>
            <person name="Simillion C."/>
            <person name="Van de Peer Y."/>
            <person name="Miranda-Saavedra D."/>
            <person name="Barton G.J."/>
            <person name="Westrop G.D."/>
            <person name="Mueller S."/>
            <person name="Dessi D."/>
            <person name="Fiori P.L."/>
            <person name="Ren Q."/>
            <person name="Paulsen I."/>
            <person name="Zhang H."/>
            <person name="Bastida-Corcuera F.D."/>
            <person name="Simoes-Barbosa A."/>
            <person name="Brown M.T."/>
            <person name="Hayes R.D."/>
            <person name="Mukherjee M."/>
            <person name="Okumura C.Y."/>
            <person name="Schneider R."/>
            <person name="Smith A.J."/>
            <person name="Vanacova S."/>
            <person name="Villalvazo M."/>
            <person name="Haas B.J."/>
            <person name="Pertea M."/>
            <person name="Feldblyum T.V."/>
            <person name="Utterback T.R."/>
            <person name="Shu C.L."/>
            <person name="Osoegawa K."/>
            <person name="de Jong P.J."/>
            <person name="Hrdy I."/>
            <person name="Horvathova L."/>
            <person name="Zubacova Z."/>
            <person name="Dolezal P."/>
            <person name="Malik S.B."/>
            <person name="Logsdon J.M. Jr."/>
            <person name="Henze K."/>
            <person name="Gupta A."/>
            <person name="Wang C.C."/>
            <person name="Dunne R.L."/>
            <person name="Upcroft J.A."/>
            <person name="Upcroft P."/>
            <person name="White O."/>
            <person name="Salzberg S.L."/>
            <person name="Tang P."/>
            <person name="Chiu C.-H."/>
            <person name="Lee Y.-S."/>
            <person name="Embley T.M."/>
            <person name="Coombs G.H."/>
            <person name="Mottram J.C."/>
            <person name="Tachezy J."/>
            <person name="Fraser-Liggett C.M."/>
            <person name="Johnson P.J."/>
        </authorList>
    </citation>
    <scope>NUCLEOTIDE SEQUENCE [LARGE SCALE GENOMIC DNA]</scope>
    <source>
        <strain evidence="6">G3</strain>
    </source>
</reference>
<dbReference type="SMR" id="A2DRV2"/>
<dbReference type="Gene3D" id="3.30.2380.10">
    <property type="entry name" value="CGI121/TPRKB"/>
    <property type="match status" value="1"/>
</dbReference>
<evidence type="ECO:0000313" key="7">
    <source>
        <dbReference type="Proteomes" id="UP000001542"/>
    </source>
</evidence>
<proteinExistence type="inferred from homology"/>
<dbReference type="Pfam" id="PF08617">
    <property type="entry name" value="CGI-121"/>
    <property type="match status" value="1"/>
</dbReference>
<dbReference type="VEuPathDB" id="TrichDB:TVAGG3_0978660"/>
<protein>
    <recommendedName>
        <fullName evidence="8">EKC/KEOPS complex subunit CGI121</fullName>
    </recommendedName>
</protein>
<dbReference type="RefSeq" id="XP_001329122.1">
    <property type="nucleotide sequence ID" value="XM_001329087.1"/>
</dbReference>
<evidence type="ECO:0000256" key="5">
    <source>
        <dbReference type="RuleBase" id="RU004398"/>
    </source>
</evidence>
<dbReference type="STRING" id="5722.A2DRV2"/>
<dbReference type="InParanoid" id="A2DRV2"/>
<dbReference type="VEuPathDB" id="TrichDB:TVAG_150500"/>
<accession>A2DRV2</accession>
<comment type="subcellular location">
    <subcellularLocation>
        <location evidence="1">Nucleus</location>
    </subcellularLocation>
</comment>
<evidence type="ECO:0000256" key="2">
    <source>
        <dbReference type="ARBA" id="ARBA00005546"/>
    </source>
</evidence>
<evidence type="ECO:0008006" key="8">
    <source>
        <dbReference type="Google" id="ProtNLM"/>
    </source>
</evidence>